<evidence type="ECO:0000313" key="1">
    <source>
        <dbReference type="EMBL" id="SFN09892.1"/>
    </source>
</evidence>
<keyword evidence="2" id="KW-1185">Reference proteome</keyword>
<organism evidence="1 2">
    <name type="scientific">Dokdonella immobilis</name>
    <dbReference type="NCBI Taxonomy" id="578942"/>
    <lineage>
        <taxon>Bacteria</taxon>
        <taxon>Pseudomonadati</taxon>
        <taxon>Pseudomonadota</taxon>
        <taxon>Gammaproteobacteria</taxon>
        <taxon>Lysobacterales</taxon>
        <taxon>Rhodanobacteraceae</taxon>
        <taxon>Dokdonella</taxon>
    </lineage>
</organism>
<dbReference type="Pfam" id="PF11528">
    <property type="entry name" value="DUF3224"/>
    <property type="match status" value="1"/>
</dbReference>
<gene>
    <name evidence="1" type="ORF">SAMN05216289_10487</name>
</gene>
<accession>A0A1I4W9A2</accession>
<dbReference type="Gene3D" id="2.40.350.10">
    <property type="entry name" value="SO1590-like"/>
    <property type="match status" value="1"/>
</dbReference>
<evidence type="ECO:0008006" key="3">
    <source>
        <dbReference type="Google" id="ProtNLM"/>
    </source>
</evidence>
<proteinExistence type="predicted"/>
<dbReference type="OrthoDB" id="69764at2"/>
<dbReference type="SUPFAM" id="SSF159238">
    <property type="entry name" value="SO1590-like"/>
    <property type="match status" value="1"/>
</dbReference>
<dbReference type="InterPro" id="IPR023159">
    <property type="entry name" value="SO1590-like_sf"/>
</dbReference>
<dbReference type="EMBL" id="FOVF01000004">
    <property type="protein sequence ID" value="SFN09892.1"/>
    <property type="molecule type" value="Genomic_DNA"/>
</dbReference>
<dbReference type="STRING" id="578942.SAMN05216289_10487"/>
<reference evidence="1 2" key="1">
    <citation type="submission" date="2016-10" db="EMBL/GenBank/DDBJ databases">
        <authorList>
            <person name="de Groot N.N."/>
        </authorList>
    </citation>
    <scope>NUCLEOTIDE SEQUENCE [LARGE SCALE GENOMIC DNA]</scope>
    <source>
        <strain evidence="1 2">CGMCC 1.7659</strain>
    </source>
</reference>
<dbReference type="InterPro" id="IPR021607">
    <property type="entry name" value="DUF3224"/>
</dbReference>
<dbReference type="Proteomes" id="UP000198575">
    <property type="component" value="Unassembled WGS sequence"/>
</dbReference>
<name>A0A1I4W9A2_9GAMM</name>
<evidence type="ECO:0000313" key="2">
    <source>
        <dbReference type="Proteomes" id="UP000198575"/>
    </source>
</evidence>
<dbReference type="AlphaFoldDB" id="A0A1I4W9A2"/>
<protein>
    <recommendedName>
        <fullName evidence="3">DUF3224 domain-containing protein</fullName>
    </recommendedName>
</protein>
<sequence>MQAHGDFDVKITPQRADNPDAEAAGFARIALDKRYHGAIEGSGRGEMLAAGDGSKSGAYVALEKVSGTLDGREGSFALLHSAVMVDGVPRDWSIRVVPDSGTGQLTGIEGRLRITMAAGKHSYDLEYTLPTD</sequence>